<feature type="transmembrane region" description="Helical" evidence="2">
    <location>
        <begin position="355"/>
        <end position="376"/>
    </location>
</feature>
<dbReference type="Gene3D" id="1.10.510.10">
    <property type="entry name" value="Transferase(Phosphotransferase) domain 1"/>
    <property type="match status" value="1"/>
</dbReference>
<feature type="region of interest" description="Disordered" evidence="1">
    <location>
        <begin position="287"/>
        <end position="348"/>
    </location>
</feature>
<comment type="caution">
    <text evidence="4">The sequence shown here is derived from an EMBL/GenBank/DDBJ whole genome shotgun (WGS) entry which is preliminary data.</text>
</comment>
<dbReference type="SUPFAM" id="SSF56112">
    <property type="entry name" value="Protein kinase-like (PK-like)"/>
    <property type="match status" value="1"/>
</dbReference>
<gene>
    <name evidence="4" type="ORF">AWC05_18885</name>
</gene>
<feature type="compositionally biased region" description="Low complexity" evidence="1">
    <location>
        <begin position="398"/>
        <end position="412"/>
    </location>
</feature>
<keyword evidence="2" id="KW-0812">Transmembrane</keyword>
<evidence type="ECO:0000259" key="3">
    <source>
        <dbReference type="PROSITE" id="PS50011"/>
    </source>
</evidence>
<dbReference type="OrthoDB" id="4061674at2"/>
<dbReference type="RefSeq" id="WP_085221752.1">
    <property type="nucleotide sequence ID" value="NZ_AP022576.1"/>
</dbReference>
<keyword evidence="2" id="KW-1133">Transmembrane helix</keyword>
<dbReference type="InterPro" id="IPR000719">
    <property type="entry name" value="Prot_kinase_dom"/>
</dbReference>
<evidence type="ECO:0000313" key="5">
    <source>
        <dbReference type="Proteomes" id="UP000193010"/>
    </source>
</evidence>
<dbReference type="AlphaFoldDB" id="A0A1X1UBJ4"/>
<feature type="domain" description="Protein kinase" evidence="3">
    <location>
        <begin position="11"/>
        <end position="283"/>
    </location>
</feature>
<proteinExistence type="predicted"/>
<protein>
    <recommendedName>
        <fullName evidence="3">Protein kinase domain-containing protein</fullName>
    </recommendedName>
</protein>
<name>A0A1X1UBJ4_MYCFL</name>
<dbReference type="GO" id="GO:0005524">
    <property type="term" value="F:ATP binding"/>
    <property type="evidence" value="ECO:0007669"/>
    <property type="project" value="InterPro"/>
</dbReference>
<feature type="region of interest" description="Disordered" evidence="1">
    <location>
        <begin position="385"/>
        <end position="412"/>
    </location>
</feature>
<organism evidence="4 5">
    <name type="scientific">Mycobacterium florentinum</name>
    <dbReference type="NCBI Taxonomy" id="292462"/>
    <lineage>
        <taxon>Bacteria</taxon>
        <taxon>Bacillati</taxon>
        <taxon>Actinomycetota</taxon>
        <taxon>Actinomycetes</taxon>
        <taxon>Mycobacteriales</taxon>
        <taxon>Mycobacteriaceae</taxon>
        <taxon>Mycobacterium</taxon>
        <taxon>Mycobacterium simiae complex</taxon>
    </lineage>
</organism>
<feature type="compositionally biased region" description="Low complexity" evidence="1">
    <location>
        <begin position="310"/>
        <end position="320"/>
    </location>
</feature>
<accession>A0A1X1UBJ4</accession>
<evidence type="ECO:0000256" key="2">
    <source>
        <dbReference type="SAM" id="Phobius"/>
    </source>
</evidence>
<reference evidence="4 5" key="1">
    <citation type="submission" date="2016-01" db="EMBL/GenBank/DDBJ databases">
        <title>The new phylogeny of the genus Mycobacterium.</title>
        <authorList>
            <person name="Tarcisio F."/>
            <person name="Conor M."/>
            <person name="Antonella G."/>
            <person name="Elisabetta G."/>
            <person name="Giulia F.S."/>
            <person name="Sara T."/>
            <person name="Anna F."/>
            <person name="Clotilde B."/>
            <person name="Roberto B."/>
            <person name="Veronica D.S."/>
            <person name="Fabio R."/>
            <person name="Monica P."/>
            <person name="Olivier J."/>
            <person name="Enrico T."/>
            <person name="Nicola S."/>
        </authorList>
    </citation>
    <scope>NUCLEOTIDE SEQUENCE [LARGE SCALE GENOMIC DNA]</scope>
    <source>
        <strain evidence="4 5">DSM 44852</strain>
    </source>
</reference>
<dbReference type="Proteomes" id="UP000193010">
    <property type="component" value="Unassembled WGS sequence"/>
</dbReference>
<evidence type="ECO:0000256" key="1">
    <source>
        <dbReference type="SAM" id="MobiDB-lite"/>
    </source>
</evidence>
<dbReference type="PROSITE" id="PS50011">
    <property type="entry name" value="PROTEIN_KINASE_DOM"/>
    <property type="match status" value="1"/>
</dbReference>
<sequence length="528" mass="56191">MAAQVIQRDRLGALTKIGQGGQGVVYRAPNVKTKFAASMVYKEYKPQILAEIDFTALSAMPALVEQSLSYAQAERLISIAAWPCALVEDAGKSTGFVMPAIPERFFIPLTTVKGMSSTTAEFQHLLNHSSVLAARGIEIDDAQRYTLLREVASGLAFVHRHGVCVGDISPKNLLFSLTPHEAVYFIDCDAMRINGVSALRQVETPGWDTTPGEELATVYSDTYKLGLLALRLLAGDHDTKSPQHVPTSTPDLLRQIITDTLTNAPQSRPLPEAWTYVLGHAIEEAQHRRKATGAAPAPASIPLDPPPIPVVRSRPSAPSGPSIPAPSPSAKPVSTSPDPAPVPSPDSPSAFRGPLGIAITVAVVAIAAVIGVNALAKSHHPRASEIPTAAPYSQPTMQPSQNSASIAQPAPSSAPSAPAYQYFRTQWGTICMVTAEQVTCQVCIPGEHITNAYTCTDPAPGRAISTTGSFFETDAITINTSSDIQPISEGYTYHAEGWTIAGVGGWARFANDTTGHGYKLAPMNYDHF</sequence>
<dbReference type="STRING" id="292462.AWC05_18885"/>
<keyword evidence="2" id="KW-0472">Membrane</keyword>
<evidence type="ECO:0000313" key="4">
    <source>
        <dbReference type="EMBL" id="ORV54156.1"/>
    </source>
</evidence>
<dbReference type="EMBL" id="LQOV01000009">
    <property type="protein sequence ID" value="ORV54156.1"/>
    <property type="molecule type" value="Genomic_DNA"/>
</dbReference>
<dbReference type="GO" id="GO:0004672">
    <property type="term" value="F:protein kinase activity"/>
    <property type="evidence" value="ECO:0007669"/>
    <property type="project" value="InterPro"/>
</dbReference>
<dbReference type="InterPro" id="IPR011009">
    <property type="entry name" value="Kinase-like_dom_sf"/>
</dbReference>
<keyword evidence="5" id="KW-1185">Reference proteome</keyword>